<dbReference type="Proteomes" id="UP001149860">
    <property type="component" value="Chromosome"/>
</dbReference>
<protein>
    <submittedName>
        <fullName evidence="1">Winged helix-turn-helix domain-containing protein</fullName>
    </submittedName>
</protein>
<reference evidence="1" key="1">
    <citation type="submission" date="2024-08" db="EMBL/GenBank/DDBJ databases">
        <title>Lentilactobacillus sp. nov., isolated from tree bark.</title>
        <authorList>
            <person name="Phuengjayaem S."/>
            <person name="Tanasupawat S."/>
        </authorList>
    </citation>
    <scope>NUCLEOTIDE SEQUENCE</scope>
    <source>
        <strain evidence="1">SPB1-3</strain>
    </source>
</reference>
<name>A0ACD5DDA8_9LACO</name>
<accession>A0ACD5DDA8</accession>
<organism evidence="1 2">
    <name type="scientific">Lentilactobacillus terminaliae</name>
    <dbReference type="NCBI Taxonomy" id="3003483"/>
    <lineage>
        <taxon>Bacteria</taxon>
        <taxon>Bacillati</taxon>
        <taxon>Bacillota</taxon>
        <taxon>Bacilli</taxon>
        <taxon>Lactobacillales</taxon>
        <taxon>Lactobacillaceae</taxon>
        <taxon>Lentilactobacillus</taxon>
    </lineage>
</organism>
<evidence type="ECO:0000313" key="1">
    <source>
        <dbReference type="EMBL" id="XFD39133.1"/>
    </source>
</evidence>
<dbReference type="EMBL" id="CP168151">
    <property type="protein sequence ID" value="XFD39133.1"/>
    <property type="molecule type" value="Genomic_DNA"/>
</dbReference>
<keyword evidence="2" id="KW-1185">Reference proteome</keyword>
<evidence type="ECO:0000313" key="2">
    <source>
        <dbReference type="Proteomes" id="UP001149860"/>
    </source>
</evidence>
<proteinExistence type="predicted"/>
<gene>
    <name evidence="1" type="ORF">O0236_006770</name>
</gene>
<sequence>MYLNLNEITVLKFIAQSFNNNPTSHPETAISMQTSISENNAREILENLIDQKLVRQLFKNDDNNSRYEITNRGTNLLNDIETSDRKEKIREFRDWVWPIVTATIAGIISVLVK</sequence>